<sequence>MNRHLDIFNLSQITVRRSKKELKQQGEHQRHVVSPLLLGEYVPVHRDPVELIKMTEANMIPELLPLRHQRMSASLFAFYRGTADLMEDDLKSQNQSMISTIICGDAHINNYGFYASPERKLLFDLNDFDEARIGNWESDLKRLMVSVLLAGGENNFDDAKLRDLCRRVAKVYRRAIKYSYHQSLPNRFYSSYEIHDMMDQLHEADNLTQSSHLAHILQKIVVKSSKSNSETIVEKKTIQDKYGRRHFIENAPRAKHVDEKAYTEIVNGFYQYRNELPADVKVLLANYSIIDIIRYSVGVGSFGTRCYLLLLRGNDGTHIVLQMKESLPLRYNLLRLTVDDVIRRTVNAGNRIVTAQKVLQSASDPFLGSTSFGHRSYYVRQFRDMKESIDVGKLDWDGFALYSEICSFLLAKAHFQSPTAPMIRGYLKGQKKIDSALADWAVHYAKQVKEDYAAFLNALDPQTGLLN</sequence>
<dbReference type="InterPro" id="IPR018721">
    <property type="entry name" value="DUF2252"/>
</dbReference>
<reference evidence="1" key="1">
    <citation type="journal article" date="2021" name="PeerJ">
        <title>Extensive microbial diversity within the chicken gut microbiome revealed by metagenomics and culture.</title>
        <authorList>
            <person name="Gilroy R."/>
            <person name="Ravi A."/>
            <person name="Getino M."/>
            <person name="Pursley I."/>
            <person name="Horton D.L."/>
            <person name="Alikhan N.F."/>
            <person name="Baker D."/>
            <person name="Gharbi K."/>
            <person name="Hall N."/>
            <person name="Watson M."/>
            <person name="Adriaenssens E.M."/>
            <person name="Foster-Nyarko E."/>
            <person name="Jarju S."/>
            <person name="Secka A."/>
            <person name="Antonio M."/>
            <person name="Oren A."/>
            <person name="Chaudhuri R.R."/>
            <person name="La Ragione R."/>
            <person name="Hildebrand F."/>
            <person name="Pallen M.J."/>
        </authorList>
    </citation>
    <scope>NUCLEOTIDE SEQUENCE</scope>
    <source>
        <strain evidence="1">ChiHejej3B27-2180</strain>
    </source>
</reference>
<organism evidence="1 2">
    <name type="scientific">Candidatus Limosilactobacillus merdipullorum</name>
    <dbReference type="NCBI Taxonomy" id="2838653"/>
    <lineage>
        <taxon>Bacteria</taxon>
        <taxon>Bacillati</taxon>
        <taxon>Bacillota</taxon>
        <taxon>Bacilli</taxon>
        <taxon>Lactobacillales</taxon>
        <taxon>Lactobacillaceae</taxon>
        <taxon>Limosilactobacillus</taxon>
    </lineage>
</organism>
<dbReference type="PANTHER" id="PTHR39441">
    <property type="entry name" value="DUF2252 DOMAIN-CONTAINING PROTEIN"/>
    <property type="match status" value="1"/>
</dbReference>
<dbReference type="PANTHER" id="PTHR39441:SF1">
    <property type="entry name" value="DUF2252 DOMAIN-CONTAINING PROTEIN"/>
    <property type="match status" value="1"/>
</dbReference>
<dbReference type="AlphaFoldDB" id="A0A9D1QQ29"/>
<protein>
    <submittedName>
        <fullName evidence="1">DUF2252 domain-containing protein</fullName>
    </submittedName>
</protein>
<evidence type="ECO:0000313" key="2">
    <source>
        <dbReference type="Proteomes" id="UP000886878"/>
    </source>
</evidence>
<evidence type="ECO:0000313" key="1">
    <source>
        <dbReference type="EMBL" id="HIW70011.1"/>
    </source>
</evidence>
<comment type="caution">
    <text evidence="1">The sequence shown here is derived from an EMBL/GenBank/DDBJ whole genome shotgun (WGS) entry which is preliminary data.</text>
</comment>
<name>A0A9D1QQ29_9LACO</name>
<dbReference type="Pfam" id="PF10009">
    <property type="entry name" value="DUF2252"/>
    <property type="match status" value="1"/>
</dbReference>
<dbReference type="Proteomes" id="UP000886878">
    <property type="component" value="Unassembled WGS sequence"/>
</dbReference>
<gene>
    <name evidence="1" type="ORF">H9876_01330</name>
</gene>
<proteinExistence type="predicted"/>
<dbReference type="EMBL" id="DXGK01000025">
    <property type="protein sequence ID" value="HIW70011.1"/>
    <property type="molecule type" value="Genomic_DNA"/>
</dbReference>
<reference evidence="1" key="2">
    <citation type="submission" date="2021-04" db="EMBL/GenBank/DDBJ databases">
        <authorList>
            <person name="Gilroy R."/>
        </authorList>
    </citation>
    <scope>NUCLEOTIDE SEQUENCE</scope>
    <source>
        <strain evidence="1">ChiHejej3B27-2180</strain>
    </source>
</reference>
<accession>A0A9D1QQ29</accession>